<dbReference type="Gene3D" id="3.40.50.2300">
    <property type="match status" value="1"/>
</dbReference>
<accession>A0A3D8P2P7</accession>
<dbReference type="AlphaFoldDB" id="A0A3D8P2P7"/>
<name>A0A3D8P2P7_9THEO</name>
<dbReference type="InterPro" id="IPR011006">
    <property type="entry name" value="CheY-like_superfamily"/>
</dbReference>
<sequence length="134" mass="14720">MLCLLAVEEEVARVVRANLERAFPSWRFETATSAVELKEWAGRNVDILVLSRFLPGEDPVRLLKRLRELFPVSHVVLLAGAESDAQRAYVRAARDLGFGSIVTGRLPGTNRTIVGLKAGSQNQPFMKVGAFSVA</sequence>
<reference evidence="1 2" key="1">
    <citation type="submission" date="2018-08" db="EMBL/GenBank/DDBJ databases">
        <title>Form III RuBisCO-mediated autotrophy in Thermodesulfobium bacteria.</title>
        <authorList>
            <person name="Toshchakov S.V."/>
            <person name="Kublanov I.V."/>
            <person name="Frolov E."/>
            <person name="Bonch-Osmolovskaya E.A."/>
            <person name="Tourova T.P."/>
            <person name="Chernych N.A."/>
            <person name="Lebedinsky A.V."/>
        </authorList>
    </citation>
    <scope>NUCLEOTIDE SEQUENCE [LARGE SCALE GENOMIC DNA]</scope>
    <source>
        <strain evidence="1 2">SR</strain>
    </source>
</reference>
<keyword evidence="2" id="KW-1185">Reference proteome</keyword>
<proteinExistence type="predicted"/>
<protein>
    <recommendedName>
        <fullName evidence="3">Stage 0 sporulation protein A homolog</fullName>
    </recommendedName>
</protein>
<organism evidence="1 2">
    <name type="scientific">Ammonifex thiophilus</name>
    <dbReference type="NCBI Taxonomy" id="444093"/>
    <lineage>
        <taxon>Bacteria</taxon>
        <taxon>Bacillati</taxon>
        <taxon>Bacillota</taxon>
        <taxon>Clostridia</taxon>
        <taxon>Thermoanaerobacterales</taxon>
        <taxon>Thermoanaerobacteraceae</taxon>
        <taxon>Ammonifex</taxon>
    </lineage>
</organism>
<dbReference type="RefSeq" id="WP_115793252.1">
    <property type="nucleotide sequence ID" value="NZ_QSLN01000020.1"/>
</dbReference>
<gene>
    <name evidence="1" type="ORF">DXX99_09510</name>
</gene>
<dbReference type="CDD" id="cd00156">
    <property type="entry name" value="REC"/>
    <property type="match status" value="1"/>
</dbReference>
<dbReference type="EMBL" id="QSLN01000020">
    <property type="protein sequence ID" value="RDV81267.1"/>
    <property type="molecule type" value="Genomic_DNA"/>
</dbReference>
<evidence type="ECO:0000313" key="1">
    <source>
        <dbReference type="EMBL" id="RDV81267.1"/>
    </source>
</evidence>
<evidence type="ECO:0000313" key="2">
    <source>
        <dbReference type="Proteomes" id="UP000256329"/>
    </source>
</evidence>
<dbReference type="Proteomes" id="UP000256329">
    <property type="component" value="Unassembled WGS sequence"/>
</dbReference>
<dbReference type="OrthoDB" id="1784519at2"/>
<evidence type="ECO:0008006" key="3">
    <source>
        <dbReference type="Google" id="ProtNLM"/>
    </source>
</evidence>
<dbReference type="SUPFAM" id="SSF52172">
    <property type="entry name" value="CheY-like"/>
    <property type="match status" value="1"/>
</dbReference>
<comment type="caution">
    <text evidence="1">The sequence shown here is derived from an EMBL/GenBank/DDBJ whole genome shotgun (WGS) entry which is preliminary data.</text>
</comment>